<organism evidence="2 3">
    <name type="scientific">Liparis tanakae</name>
    <name type="common">Tanaka's snailfish</name>
    <dbReference type="NCBI Taxonomy" id="230148"/>
    <lineage>
        <taxon>Eukaryota</taxon>
        <taxon>Metazoa</taxon>
        <taxon>Chordata</taxon>
        <taxon>Craniata</taxon>
        <taxon>Vertebrata</taxon>
        <taxon>Euteleostomi</taxon>
        <taxon>Actinopterygii</taxon>
        <taxon>Neopterygii</taxon>
        <taxon>Teleostei</taxon>
        <taxon>Neoteleostei</taxon>
        <taxon>Acanthomorphata</taxon>
        <taxon>Eupercaria</taxon>
        <taxon>Perciformes</taxon>
        <taxon>Cottioidei</taxon>
        <taxon>Cottales</taxon>
        <taxon>Liparidae</taxon>
        <taxon>Liparis</taxon>
    </lineage>
</organism>
<feature type="region of interest" description="Disordered" evidence="1">
    <location>
        <begin position="1"/>
        <end position="46"/>
    </location>
</feature>
<dbReference type="Proteomes" id="UP000314294">
    <property type="component" value="Unassembled WGS sequence"/>
</dbReference>
<dbReference type="EMBL" id="SRLO01000123">
    <property type="protein sequence ID" value="TNN73530.1"/>
    <property type="molecule type" value="Genomic_DNA"/>
</dbReference>
<evidence type="ECO:0000313" key="3">
    <source>
        <dbReference type="Proteomes" id="UP000314294"/>
    </source>
</evidence>
<dbReference type="AlphaFoldDB" id="A0A4Z2I6T6"/>
<accession>A0A4Z2I6T6</accession>
<feature type="compositionally biased region" description="Basic and acidic residues" evidence="1">
    <location>
        <begin position="13"/>
        <end position="26"/>
    </location>
</feature>
<proteinExistence type="predicted"/>
<reference evidence="2 3" key="1">
    <citation type="submission" date="2019-03" db="EMBL/GenBank/DDBJ databases">
        <title>First draft genome of Liparis tanakae, snailfish: a comprehensive survey of snailfish specific genes.</title>
        <authorList>
            <person name="Kim W."/>
            <person name="Song I."/>
            <person name="Jeong J.-H."/>
            <person name="Kim D."/>
            <person name="Kim S."/>
            <person name="Ryu S."/>
            <person name="Song J.Y."/>
            <person name="Lee S.K."/>
        </authorList>
    </citation>
    <scope>NUCLEOTIDE SEQUENCE [LARGE SCALE GENOMIC DNA]</scope>
    <source>
        <tissue evidence="2">Muscle</tissue>
    </source>
</reference>
<sequence>MNVTSSRLTDGSVRWESEAARVKEGRSLPSRQEGRHHRAAAAPPSALSSLCVDRDHMTTFSPPPLHLCSRGEDVFSLSSNLWFLLHADPAPPHGADL</sequence>
<keyword evidence="3" id="KW-1185">Reference proteome</keyword>
<gene>
    <name evidence="2" type="ORF">EYF80_016125</name>
</gene>
<name>A0A4Z2I6T6_9TELE</name>
<protein>
    <submittedName>
        <fullName evidence="2">Uncharacterized protein</fullName>
    </submittedName>
</protein>
<comment type="caution">
    <text evidence="2">The sequence shown here is derived from an EMBL/GenBank/DDBJ whole genome shotgun (WGS) entry which is preliminary data.</text>
</comment>
<evidence type="ECO:0000313" key="2">
    <source>
        <dbReference type="EMBL" id="TNN73530.1"/>
    </source>
</evidence>
<evidence type="ECO:0000256" key="1">
    <source>
        <dbReference type="SAM" id="MobiDB-lite"/>
    </source>
</evidence>